<feature type="compositionally biased region" description="Basic and acidic residues" evidence="15">
    <location>
        <begin position="511"/>
        <end position="524"/>
    </location>
</feature>
<evidence type="ECO:0000256" key="14">
    <source>
        <dbReference type="HAMAP-Rule" id="MF_01347"/>
    </source>
</evidence>
<feature type="binding site" evidence="14">
    <location>
        <begin position="177"/>
        <end position="184"/>
    </location>
    <ligand>
        <name>ATP</name>
        <dbReference type="ChEBI" id="CHEBI:30616"/>
    </ligand>
</feature>
<keyword evidence="6 14" id="KW-0375">Hydrogen ion transport</keyword>
<evidence type="ECO:0000256" key="11">
    <source>
        <dbReference type="ARBA" id="ARBA00023196"/>
    </source>
</evidence>
<dbReference type="CDD" id="cd01133">
    <property type="entry name" value="F1-ATPase_beta_CD"/>
    <property type="match status" value="1"/>
</dbReference>
<dbReference type="PANTHER" id="PTHR15184">
    <property type="entry name" value="ATP SYNTHASE"/>
    <property type="match status" value="1"/>
</dbReference>
<proteinExistence type="inferred from homology"/>
<evidence type="ECO:0000313" key="17">
    <source>
        <dbReference type="EMBL" id="MCI2284225.1"/>
    </source>
</evidence>
<keyword evidence="9 14" id="KW-0406">Ion transport</keyword>
<evidence type="ECO:0000256" key="8">
    <source>
        <dbReference type="ARBA" id="ARBA00022967"/>
    </source>
</evidence>
<dbReference type="HAMAP" id="MF_01347">
    <property type="entry name" value="ATP_synth_beta_bact"/>
    <property type="match status" value="1"/>
</dbReference>
<dbReference type="Gene3D" id="1.10.1140.10">
    <property type="entry name" value="Bovine Mitochondrial F1-atpase, Atp Synthase Beta Chain, Chain D, domain 3"/>
    <property type="match status" value="1"/>
</dbReference>
<evidence type="ECO:0000256" key="10">
    <source>
        <dbReference type="ARBA" id="ARBA00023136"/>
    </source>
</evidence>
<evidence type="ECO:0000256" key="3">
    <source>
        <dbReference type="ARBA" id="ARBA00022475"/>
    </source>
</evidence>
<dbReference type="SUPFAM" id="SSF50615">
    <property type="entry name" value="N-terminal domain of alpha and beta subunits of F1 ATP synthase"/>
    <property type="match status" value="1"/>
</dbReference>
<dbReference type="NCBIfam" id="TIGR03305">
    <property type="entry name" value="alt_F1F0_F1_bet"/>
    <property type="match status" value="1"/>
</dbReference>
<dbReference type="Gene3D" id="3.40.50.300">
    <property type="entry name" value="P-loop containing nucleotide triphosphate hydrolases"/>
    <property type="match status" value="1"/>
</dbReference>
<dbReference type="InterPro" id="IPR005722">
    <property type="entry name" value="ATP_synth_F1_bsu"/>
</dbReference>
<dbReference type="PANTHER" id="PTHR15184:SF71">
    <property type="entry name" value="ATP SYNTHASE SUBUNIT BETA, MITOCHONDRIAL"/>
    <property type="match status" value="1"/>
</dbReference>
<comment type="catalytic activity">
    <reaction evidence="14">
        <text>ATP + H2O + 4 H(+)(in) = ADP + phosphate + 5 H(+)(out)</text>
        <dbReference type="Rhea" id="RHEA:57720"/>
        <dbReference type="ChEBI" id="CHEBI:15377"/>
        <dbReference type="ChEBI" id="CHEBI:15378"/>
        <dbReference type="ChEBI" id="CHEBI:30616"/>
        <dbReference type="ChEBI" id="CHEBI:43474"/>
        <dbReference type="ChEBI" id="CHEBI:456216"/>
        <dbReference type="EC" id="7.1.2.2"/>
    </reaction>
</comment>
<comment type="similarity">
    <text evidence="13">Belongs to the ATPase alpha/beta chains family. T3SS ATPase subfamily.</text>
</comment>
<dbReference type="EC" id="7.1.2.2" evidence="14"/>
<evidence type="ECO:0000256" key="4">
    <source>
        <dbReference type="ARBA" id="ARBA00022519"/>
    </source>
</evidence>
<dbReference type="NCBIfam" id="TIGR01039">
    <property type="entry name" value="atpD"/>
    <property type="match status" value="1"/>
</dbReference>
<keyword evidence="18" id="KW-1185">Reference proteome</keyword>
<dbReference type="InterPro" id="IPR003593">
    <property type="entry name" value="AAA+_ATPase"/>
</dbReference>
<dbReference type="InterPro" id="IPR004100">
    <property type="entry name" value="ATPase_F1/V1/A1_a/bsu_N"/>
</dbReference>
<evidence type="ECO:0000313" key="18">
    <source>
        <dbReference type="Proteomes" id="UP001139646"/>
    </source>
</evidence>
<evidence type="ECO:0000256" key="2">
    <source>
        <dbReference type="ARBA" id="ARBA00022448"/>
    </source>
</evidence>
<dbReference type="CDD" id="cd18110">
    <property type="entry name" value="ATP-synt_F1_beta_C"/>
    <property type="match status" value="1"/>
</dbReference>
<dbReference type="Pfam" id="PF02874">
    <property type="entry name" value="ATP-synt_ab_N"/>
    <property type="match status" value="1"/>
</dbReference>
<keyword evidence="7 14" id="KW-0067">ATP-binding</keyword>
<comment type="caution">
    <text evidence="17">The sequence shown here is derived from an EMBL/GenBank/DDBJ whole genome shotgun (WGS) entry which is preliminary data.</text>
</comment>
<keyword evidence="5 14" id="KW-0547">Nucleotide-binding</keyword>
<dbReference type="InterPro" id="IPR000194">
    <property type="entry name" value="ATPase_F1/V1/A1_a/bsu_nucl-bd"/>
</dbReference>
<dbReference type="CDD" id="cd18115">
    <property type="entry name" value="ATP-synt_F1_beta_N"/>
    <property type="match status" value="1"/>
</dbReference>
<reference evidence="17" key="1">
    <citation type="submission" date="2022-01" db="EMBL/GenBank/DDBJ databases">
        <title>Colwellia maritima, isolated from seawater.</title>
        <authorList>
            <person name="Kristyanto S."/>
            <person name="Jung J."/>
            <person name="Jeon C.O."/>
        </authorList>
    </citation>
    <scope>NUCLEOTIDE SEQUENCE</scope>
    <source>
        <strain evidence="17">MSW7</strain>
    </source>
</reference>
<keyword evidence="3 14" id="KW-1003">Cell membrane</keyword>
<dbReference type="SMART" id="SM00382">
    <property type="entry name" value="AAA"/>
    <property type="match status" value="1"/>
</dbReference>
<evidence type="ECO:0000256" key="7">
    <source>
        <dbReference type="ARBA" id="ARBA00022840"/>
    </source>
</evidence>
<evidence type="ECO:0000256" key="1">
    <source>
        <dbReference type="ARBA" id="ARBA00004370"/>
    </source>
</evidence>
<protein>
    <recommendedName>
        <fullName evidence="14">ATP synthase subunit beta</fullName>
        <ecNumber evidence="14">7.1.2.2</ecNumber>
    </recommendedName>
    <alternativeName>
        <fullName evidence="14">ATP synthase F1 sector subunit beta</fullName>
    </alternativeName>
    <alternativeName>
        <fullName evidence="14">F-ATPase subunit beta</fullName>
    </alternativeName>
</protein>
<keyword evidence="4" id="KW-0997">Cell inner membrane</keyword>
<evidence type="ECO:0000256" key="6">
    <source>
        <dbReference type="ARBA" id="ARBA00022781"/>
    </source>
</evidence>
<feature type="region of interest" description="Disordered" evidence="15">
    <location>
        <begin position="482"/>
        <end position="524"/>
    </location>
</feature>
<dbReference type="InterPro" id="IPR036121">
    <property type="entry name" value="ATPase_F1/V1/A1_a/bsu_N_sf"/>
</dbReference>
<comment type="subcellular location">
    <subcellularLocation>
        <location evidence="14">Cell membrane</location>
        <topology evidence="14">Peripheral membrane protein</topology>
    </subcellularLocation>
    <subcellularLocation>
        <location evidence="1">Membrane</location>
    </subcellularLocation>
</comment>
<dbReference type="InterPro" id="IPR027417">
    <property type="entry name" value="P-loop_NTPase"/>
</dbReference>
<accession>A0ABS9X1V7</accession>
<keyword evidence="11 14" id="KW-0139">CF(1)</keyword>
<evidence type="ECO:0000256" key="5">
    <source>
        <dbReference type="ARBA" id="ARBA00022741"/>
    </source>
</evidence>
<sequence length="524" mass="57458">MNTTVLKLSENSPSNNDNNFGKIIAVRGSVIDVFFDTKLPCIQSILTIDLPQCDASDINLRGVDKVIIEVLEQRSAKQVRCIALTPTQGLSRGMPVKDSGKPLLAPVGKGIKSRMFDVFGNPIDRQGALANVEWRSVHRAPPALKERSTQSQVFATGIKVIDVLVPLEKGGKAGLFGGAGVGKTVLLTEMIHNMVGNHKGVSIFCGIGERCREGEELYREMKEAGVLSNMVMIFGQMNEPPGSRFRVGQAALTMAEYYRDDEHRDVLLLIDNIFRFIQAGSEVSGLMGQMPSRLGYQPTMGTELAGLEERIANTDNGAITSIQAVYVPADDFTDPAAVHTFSHLSASIVLSRQRAEGLFPAIDPLQSNSKMASPGIVGERHYHLAQKVRSTLAQYAELKDIIAMLGLEQLSPEDRAVVGRARRLERFLTQPFFTTEQFTGHQGKLVSLADSLDGCERILNDEFKDYPESALYMIGNIDEAKYKKTQSKSKGNKPKPETTDSTDSTDIVEFTNKEVADADRQHAP</sequence>
<evidence type="ECO:0000259" key="16">
    <source>
        <dbReference type="SMART" id="SM00382"/>
    </source>
</evidence>
<keyword evidence="8 14" id="KW-1278">Translocase</keyword>
<comment type="function">
    <text evidence="14">Produces ATP from ADP in the presence of a proton gradient across the membrane. The catalytic sites are hosted primarily by the beta subunits.</text>
</comment>
<keyword evidence="2 14" id="KW-0813">Transport</keyword>
<dbReference type="Proteomes" id="UP001139646">
    <property type="component" value="Unassembled WGS sequence"/>
</dbReference>
<organism evidence="17 18">
    <name type="scientific">Colwellia maritima</name>
    <dbReference type="NCBI Taxonomy" id="2912588"/>
    <lineage>
        <taxon>Bacteria</taxon>
        <taxon>Pseudomonadati</taxon>
        <taxon>Pseudomonadota</taxon>
        <taxon>Gammaproteobacteria</taxon>
        <taxon>Alteromonadales</taxon>
        <taxon>Colwelliaceae</taxon>
        <taxon>Colwellia</taxon>
    </lineage>
</organism>
<dbReference type="SUPFAM" id="SSF52540">
    <property type="entry name" value="P-loop containing nucleoside triphosphate hydrolases"/>
    <property type="match status" value="1"/>
</dbReference>
<dbReference type="Pfam" id="PF22919">
    <property type="entry name" value="ATP-synt_VA_C"/>
    <property type="match status" value="1"/>
</dbReference>
<name>A0ABS9X1V7_9GAMM</name>
<evidence type="ECO:0000256" key="13">
    <source>
        <dbReference type="ARBA" id="ARBA00024342"/>
    </source>
</evidence>
<feature type="domain" description="AAA+ ATPase" evidence="16">
    <location>
        <begin position="169"/>
        <end position="354"/>
    </location>
</feature>
<evidence type="ECO:0000256" key="15">
    <source>
        <dbReference type="SAM" id="MobiDB-lite"/>
    </source>
</evidence>
<evidence type="ECO:0000256" key="9">
    <source>
        <dbReference type="ARBA" id="ARBA00023065"/>
    </source>
</evidence>
<dbReference type="InterPro" id="IPR020003">
    <property type="entry name" value="ATPase_a/bsu_AS"/>
</dbReference>
<feature type="compositionally biased region" description="Basic residues" evidence="15">
    <location>
        <begin position="483"/>
        <end position="493"/>
    </location>
</feature>
<dbReference type="InterPro" id="IPR050053">
    <property type="entry name" value="ATPase_alpha/beta_chains"/>
</dbReference>
<dbReference type="EMBL" id="JAKKSL010000002">
    <property type="protein sequence ID" value="MCI2284225.1"/>
    <property type="molecule type" value="Genomic_DNA"/>
</dbReference>
<keyword evidence="10 14" id="KW-0472">Membrane</keyword>
<dbReference type="PROSITE" id="PS00152">
    <property type="entry name" value="ATPASE_ALPHA_BETA"/>
    <property type="match status" value="1"/>
</dbReference>
<dbReference type="Gene3D" id="2.40.10.170">
    <property type="match status" value="1"/>
</dbReference>
<gene>
    <name evidence="14 17" type="primary">atpD</name>
    <name evidence="17" type="ORF">L3081_13585</name>
</gene>
<evidence type="ECO:0000256" key="12">
    <source>
        <dbReference type="ARBA" id="ARBA00023310"/>
    </source>
</evidence>
<dbReference type="InterPro" id="IPR024034">
    <property type="entry name" value="ATPase_F1/V1_b/a_C"/>
</dbReference>
<dbReference type="InterPro" id="IPR017691">
    <property type="entry name" value="Alt_ATPase_F1_bsu"/>
</dbReference>
<dbReference type="SUPFAM" id="SSF47917">
    <property type="entry name" value="C-terminal domain of alpha and beta subunits of F1 ATP synthase"/>
    <property type="match status" value="1"/>
</dbReference>
<dbReference type="Pfam" id="PF00006">
    <property type="entry name" value="ATP-synt_ab"/>
    <property type="match status" value="1"/>
</dbReference>
<keyword evidence="12 14" id="KW-0066">ATP synthesis</keyword>
<dbReference type="InterPro" id="IPR055190">
    <property type="entry name" value="ATP-synt_VA_C"/>
</dbReference>